<evidence type="ECO:0000256" key="2">
    <source>
        <dbReference type="ARBA" id="ARBA00022512"/>
    </source>
</evidence>
<evidence type="ECO:0000256" key="5">
    <source>
        <dbReference type="ARBA" id="ARBA00023180"/>
    </source>
</evidence>
<dbReference type="AlphaFoldDB" id="A0A4Y9IJT4"/>
<dbReference type="OrthoDB" id="1098431at2"/>
<name>A0A4Y9IJT4_9BACT</name>
<evidence type="ECO:0000313" key="7">
    <source>
        <dbReference type="EMBL" id="TFU86825.1"/>
    </source>
</evidence>
<evidence type="ECO:0000256" key="6">
    <source>
        <dbReference type="SAM" id="SignalP"/>
    </source>
</evidence>
<dbReference type="RefSeq" id="WP_135107508.1">
    <property type="nucleotide sequence ID" value="NZ_JADGKW010000011.1"/>
</dbReference>
<dbReference type="PANTHER" id="PTHR31018">
    <property type="entry name" value="SPORULATION-SPECIFIC PROTEIN-RELATED"/>
    <property type="match status" value="1"/>
</dbReference>
<feature type="chain" id="PRO_5021506497" description="Receptor L-domain domain-containing protein" evidence="6">
    <location>
        <begin position="19"/>
        <end position="710"/>
    </location>
</feature>
<organism evidence="7 8">
    <name type="scientific">Dysgonomonas mossii</name>
    <dbReference type="NCBI Taxonomy" id="163665"/>
    <lineage>
        <taxon>Bacteria</taxon>
        <taxon>Pseudomonadati</taxon>
        <taxon>Bacteroidota</taxon>
        <taxon>Bacteroidia</taxon>
        <taxon>Bacteroidales</taxon>
        <taxon>Dysgonomonadaceae</taxon>
        <taxon>Dysgonomonas</taxon>
    </lineage>
</organism>
<feature type="signal peptide" evidence="6">
    <location>
        <begin position="1"/>
        <end position="18"/>
    </location>
</feature>
<evidence type="ECO:0000313" key="8">
    <source>
        <dbReference type="Proteomes" id="UP000298285"/>
    </source>
</evidence>
<evidence type="ECO:0000256" key="3">
    <source>
        <dbReference type="ARBA" id="ARBA00022525"/>
    </source>
</evidence>
<gene>
    <name evidence="7" type="ORF">E4T88_16965</name>
</gene>
<sequence length="710" mass="78149">MKINNLIFILLLFALVTAGCSDDRDFNGGDNYITSFRLEKDGISFNGSISTINNEIVVTVPENILLNNATVNITISENATISPNPSSIKDWTAEQTFVVKGYNGTERSYKYKLERGVVSRDGDITLLTQEDVNAFADMGLTEINGNITIGAASGSDSIHTLAPFSKLTSIKFGLTINPTYAGKNLDDLKNLKKLGSLKVVELNNTLEEINLPQLEYIVTGINIDLPKRLQKILLPELKHVDRGIYISKAEVLKMLDLGKLETVIEDFTLDGGWGTNVLDEFKIGSLKSVGGSFKVSNWQELKSLSMPNLENIYKLELSSLKKVEKIDLSYLKTIKSDFQISNNDLLTNLNVSSLATIGGDFNLNYLPSIPSFDGFKSLSSVDGKFTLSNLDKLKDTKGFKSLKSVGKQFDISYMAAVEDNLDGFSSLSSVGVGGVSINDVSFKTFSGFNLKNVERIGIYAQNITSIREIDLTRLNIEKSIILNNIMSEYTLKGANVFDGELSFEGCAPKVVEGYSELGTLKFSLSSNKYPNYSFPTTKVKKDLSISMYNFEGFKMPNLIEAGGIVTIFIMSETLALDLPKIKSMGSLEIGSPVMRKLSLPALETINGDCRIITANYMGEFEEFNIPKLKTINGTLDFSGEYYTNNKLTNLDFFATLNSLKAVTIKYNKVLVDFSGLKNALSSISEKGWIVTDNAYNPTYTDAKAGKLIKP</sequence>
<dbReference type="PANTHER" id="PTHR31018:SF3">
    <property type="entry name" value="RECEPTOR PROTEIN-TYROSINE KINASE"/>
    <property type="match status" value="1"/>
</dbReference>
<keyword evidence="2" id="KW-0134">Cell wall</keyword>
<dbReference type="EMBL" id="SPPK01000011">
    <property type="protein sequence ID" value="TFU86825.1"/>
    <property type="molecule type" value="Genomic_DNA"/>
</dbReference>
<protein>
    <recommendedName>
        <fullName evidence="9">Receptor L-domain domain-containing protein</fullName>
    </recommendedName>
</protein>
<dbReference type="PROSITE" id="PS51257">
    <property type="entry name" value="PROKAR_LIPOPROTEIN"/>
    <property type="match status" value="1"/>
</dbReference>
<dbReference type="InterPro" id="IPR051648">
    <property type="entry name" value="CWI-Assembly_Regulator"/>
</dbReference>
<keyword evidence="4 6" id="KW-0732">Signal</keyword>
<dbReference type="Proteomes" id="UP000298285">
    <property type="component" value="Unassembled WGS sequence"/>
</dbReference>
<keyword evidence="5" id="KW-0325">Glycoprotein</keyword>
<dbReference type="Gene3D" id="2.60.40.2340">
    <property type="match status" value="1"/>
</dbReference>
<comment type="subcellular location">
    <subcellularLocation>
        <location evidence="1">Secreted</location>
        <location evidence="1">Cell wall</location>
    </subcellularLocation>
</comment>
<accession>A0A4Y9IJT4</accession>
<reference evidence="7 8" key="1">
    <citation type="submission" date="2019-03" db="EMBL/GenBank/DDBJ databases">
        <title>Diversity of the mouse oral microbiome.</title>
        <authorList>
            <person name="Joseph S."/>
            <person name="Aduse-Opoku J."/>
            <person name="Curtis M."/>
            <person name="Wade W."/>
            <person name="Hashim A."/>
        </authorList>
    </citation>
    <scope>NUCLEOTIDE SEQUENCE [LARGE SCALE GENOMIC DNA]</scope>
    <source>
        <strain evidence="7 8">P11</strain>
    </source>
</reference>
<dbReference type="InterPro" id="IPR036941">
    <property type="entry name" value="Rcpt_L-dom_sf"/>
</dbReference>
<evidence type="ECO:0000256" key="4">
    <source>
        <dbReference type="ARBA" id="ARBA00022729"/>
    </source>
</evidence>
<keyword evidence="3" id="KW-0964">Secreted</keyword>
<comment type="caution">
    <text evidence="7">The sequence shown here is derived from an EMBL/GenBank/DDBJ whole genome shotgun (WGS) entry which is preliminary data.</text>
</comment>
<evidence type="ECO:0000256" key="1">
    <source>
        <dbReference type="ARBA" id="ARBA00004191"/>
    </source>
</evidence>
<dbReference type="SUPFAM" id="SSF52058">
    <property type="entry name" value="L domain-like"/>
    <property type="match status" value="2"/>
</dbReference>
<dbReference type="Gene3D" id="3.80.20.20">
    <property type="entry name" value="Receptor L-domain"/>
    <property type="match status" value="1"/>
</dbReference>
<dbReference type="GO" id="GO:0030313">
    <property type="term" value="C:cell envelope"/>
    <property type="evidence" value="ECO:0007669"/>
    <property type="project" value="UniProtKB-SubCell"/>
</dbReference>
<evidence type="ECO:0008006" key="9">
    <source>
        <dbReference type="Google" id="ProtNLM"/>
    </source>
</evidence>
<proteinExistence type="predicted"/>